<evidence type="ECO:0000313" key="8">
    <source>
        <dbReference type="EMBL" id="ERL90708.1"/>
    </source>
</evidence>
<evidence type="ECO:0000259" key="7">
    <source>
        <dbReference type="PROSITE" id="PS50262"/>
    </source>
</evidence>
<dbReference type="InterPro" id="IPR000276">
    <property type="entry name" value="GPCR_Rhodpsn"/>
</dbReference>
<evidence type="ECO:0000256" key="2">
    <source>
        <dbReference type="ARBA" id="ARBA00010663"/>
    </source>
</evidence>
<dbReference type="Pfam" id="PF00001">
    <property type="entry name" value="7tm_1"/>
    <property type="match status" value="1"/>
</dbReference>
<feature type="domain" description="G-protein coupled receptors family 1 profile" evidence="7">
    <location>
        <begin position="22"/>
        <end position="202"/>
    </location>
</feature>
<dbReference type="Proteomes" id="UP000030742">
    <property type="component" value="Unassembled WGS sequence"/>
</dbReference>
<sequence length="782" mass="90549">MPQLSSINQAQKAEKLAGNGRVDQYFVIIYPFHPRMKLSTCVLIIVIIWTFALLITSPYGIYMRHMEDPSNISRFFCEEKWPVEQWRHAFGVITTALQFLIPFLIMAYCYICVSIKLNDRARSKPGSKNSRKEEADRERKRRTNRMLIAMVAVFLISWLPLNVVNISNDFYTDMIKWEYYFLSFFLVHQLAMSSTCYNPFLYAWLNDNFRKEFKQVLPCFDASGRRAPSTCRFTNWKSERTCNGNETLAINETQQESLLPSQIHRGSSFKEKKLTPPPLKTDSVEIENIMVPNSTVEYDSNLEVVKLNLICEEDPPAYSEIHKTTPNNSSYIVNVQVLSESEIRLFLEPFSTELMILCTFVRQGINLRPSHGQKLGVLRRKVHFFEAAALVLFLSLVLIANKKEPKKLFGIYSQPGKWYFIKYPLILTLLVVRRLKFYIVGKEGLLDVKELDKKQELSEHPLSFDAVFFHGASQEGVYLVAGAERHHEGVINGLMYIQHPDFGLLKSLKLPHTTLLEDPESILAGKEWAAEGLRFTPEEPMKRWDVAYNGQMRSSDGKLVQVEMQEKWVSDMPWFLYELELPAKMLARSIAREPWSEQLFETLKEANQTHYEQMGFMEGTLKVDGKEVPLKLDSFRDHSYGKRNWSLMHRYIYQMFYLENQTRIVLGLISQPSTGSHYEMGYVVHANGKIDPIISCDLRLWQQGESGLPTDELCFTFEAGEHIYECKSKYHKTVAHFVGNNEQVKMYERFGGCEVNGVKGQVISEWNYNATSGKFDLDQYTC</sequence>
<dbReference type="PANTHER" id="PTHR34717:SF1">
    <property type="entry name" value="EG:BACR7A4.20 PROTEIN"/>
    <property type="match status" value="1"/>
</dbReference>
<evidence type="ECO:0000256" key="1">
    <source>
        <dbReference type="ARBA" id="ARBA00004370"/>
    </source>
</evidence>
<dbReference type="PRINTS" id="PR00237">
    <property type="entry name" value="GPCRRHODOPSN"/>
</dbReference>
<feature type="transmembrane region" description="Helical" evidence="6">
    <location>
        <begin position="179"/>
        <end position="205"/>
    </location>
</feature>
<organism evidence="8 9">
    <name type="scientific">Dendroctonus ponderosae</name>
    <name type="common">Mountain pine beetle</name>
    <dbReference type="NCBI Taxonomy" id="77166"/>
    <lineage>
        <taxon>Eukaryota</taxon>
        <taxon>Metazoa</taxon>
        <taxon>Ecdysozoa</taxon>
        <taxon>Arthropoda</taxon>
        <taxon>Hexapoda</taxon>
        <taxon>Insecta</taxon>
        <taxon>Pterygota</taxon>
        <taxon>Neoptera</taxon>
        <taxon>Endopterygota</taxon>
        <taxon>Coleoptera</taxon>
        <taxon>Polyphaga</taxon>
        <taxon>Cucujiformia</taxon>
        <taxon>Curculionidae</taxon>
        <taxon>Scolytinae</taxon>
        <taxon>Dendroctonus</taxon>
    </lineage>
</organism>
<evidence type="ECO:0000256" key="3">
    <source>
        <dbReference type="ARBA" id="ARBA00022692"/>
    </source>
</evidence>
<dbReference type="PROSITE" id="PS50262">
    <property type="entry name" value="G_PROTEIN_RECEP_F1_2"/>
    <property type="match status" value="1"/>
</dbReference>
<name>U4UEE9_DENPD</name>
<feature type="transmembrane region" description="Helical" evidence="6">
    <location>
        <begin position="41"/>
        <end position="61"/>
    </location>
</feature>
<dbReference type="EMBL" id="KB632256">
    <property type="protein sequence ID" value="ERL90708.1"/>
    <property type="molecule type" value="Genomic_DNA"/>
</dbReference>
<dbReference type="PANTHER" id="PTHR34717">
    <property type="entry name" value="EG:BACR7A4.20 PROTEIN"/>
    <property type="match status" value="1"/>
</dbReference>
<feature type="transmembrane region" description="Helical" evidence="6">
    <location>
        <begin position="89"/>
        <end position="113"/>
    </location>
</feature>
<keyword evidence="4 6" id="KW-1133">Transmembrane helix</keyword>
<comment type="similarity">
    <text evidence="2">Belongs to the G-protein coupled receptor 1 family.</text>
</comment>
<protein>
    <recommendedName>
        <fullName evidence="7">G-protein coupled receptors family 1 profile domain-containing protein</fullName>
    </recommendedName>
</protein>
<accession>U4UEE9</accession>
<evidence type="ECO:0000313" key="9">
    <source>
        <dbReference type="Proteomes" id="UP000030742"/>
    </source>
</evidence>
<dbReference type="SUPFAM" id="SSF81321">
    <property type="entry name" value="Family A G protein-coupled receptor-like"/>
    <property type="match status" value="1"/>
</dbReference>
<evidence type="ECO:0000256" key="6">
    <source>
        <dbReference type="SAM" id="Phobius"/>
    </source>
</evidence>
<feature type="transmembrane region" description="Helical" evidence="6">
    <location>
        <begin position="382"/>
        <end position="400"/>
    </location>
</feature>
<dbReference type="InterPro" id="IPR017452">
    <property type="entry name" value="GPCR_Rhodpsn_7TM"/>
</dbReference>
<dbReference type="Gene3D" id="1.20.1070.10">
    <property type="entry name" value="Rhodopsin 7-helix transmembrane proteins"/>
    <property type="match status" value="1"/>
</dbReference>
<feature type="transmembrane region" description="Helical" evidence="6">
    <location>
        <begin position="147"/>
        <end position="167"/>
    </location>
</feature>
<keyword evidence="5 6" id="KW-0472">Membrane</keyword>
<evidence type="ECO:0000256" key="4">
    <source>
        <dbReference type="ARBA" id="ARBA00022989"/>
    </source>
</evidence>
<proteinExistence type="inferred from homology"/>
<keyword evidence="3 6" id="KW-0812">Transmembrane</keyword>
<reference evidence="8 9" key="1">
    <citation type="journal article" date="2013" name="Genome Biol.">
        <title>Draft genome of the mountain pine beetle, Dendroctonus ponderosae Hopkins, a major forest pest.</title>
        <authorList>
            <person name="Keeling C.I."/>
            <person name="Yuen M.M."/>
            <person name="Liao N.Y."/>
            <person name="Docking T.R."/>
            <person name="Chan S.K."/>
            <person name="Taylor G.A."/>
            <person name="Palmquist D.L."/>
            <person name="Jackman S.D."/>
            <person name="Nguyen A."/>
            <person name="Li M."/>
            <person name="Henderson H."/>
            <person name="Janes J.K."/>
            <person name="Zhao Y."/>
            <person name="Pandoh P."/>
            <person name="Moore R."/>
            <person name="Sperling F.A."/>
            <person name="Huber D.P."/>
            <person name="Birol I."/>
            <person name="Jones S.J."/>
            <person name="Bohlmann J."/>
        </authorList>
    </citation>
    <scope>NUCLEOTIDE SEQUENCE</scope>
</reference>
<dbReference type="GO" id="GO:0004930">
    <property type="term" value="F:G protein-coupled receptor activity"/>
    <property type="evidence" value="ECO:0007669"/>
    <property type="project" value="InterPro"/>
</dbReference>
<comment type="subcellular location">
    <subcellularLocation>
        <location evidence="1">Membrane</location>
    </subcellularLocation>
</comment>
<dbReference type="GO" id="GO:0016020">
    <property type="term" value="C:membrane"/>
    <property type="evidence" value="ECO:0007669"/>
    <property type="project" value="UniProtKB-SubCell"/>
</dbReference>
<dbReference type="CDD" id="cd15203">
    <property type="entry name" value="7tmA_NPYR-like"/>
    <property type="match status" value="1"/>
</dbReference>
<dbReference type="OrthoDB" id="5798273at2759"/>
<evidence type="ECO:0000256" key="5">
    <source>
        <dbReference type="ARBA" id="ARBA00023136"/>
    </source>
</evidence>
<gene>
    <name evidence="8" type="ORF">D910_08055</name>
</gene>
<dbReference type="AlphaFoldDB" id="U4UEE9"/>
<dbReference type="STRING" id="77166.U4UEE9"/>